<dbReference type="InterPro" id="IPR036249">
    <property type="entry name" value="Thioredoxin-like_sf"/>
</dbReference>
<evidence type="ECO:0000313" key="1">
    <source>
        <dbReference type="EMBL" id="GGW33328.1"/>
    </source>
</evidence>
<gene>
    <name evidence="1" type="ORF">GCM10007383_18000</name>
</gene>
<comment type="caution">
    <text evidence="1">The sequence shown here is derived from an EMBL/GenBank/DDBJ whole genome shotgun (WGS) entry which is preliminary data.</text>
</comment>
<proteinExistence type="predicted"/>
<organism evidence="1 2">
    <name type="scientific">Arenibacter certesii</name>
    <dbReference type="NCBI Taxonomy" id="228955"/>
    <lineage>
        <taxon>Bacteria</taxon>
        <taxon>Pseudomonadati</taxon>
        <taxon>Bacteroidota</taxon>
        <taxon>Flavobacteriia</taxon>
        <taxon>Flavobacteriales</taxon>
        <taxon>Flavobacteriaceae</taxon>
        <taxon>Arenibacter</taxon>
    </lineage>
</organism>
<evidence type="ECO:0000313" key="2">
    <source>
        <dbReference type="Proteomes" id="UP000634668"/>
    </source>
</evidence>
<dbReference type="SUPFAM" id="SSF52833">
    <property type="entry name" value="Thioredoxin-like"/>
    <property type="match status" value="1"/>
</dbReference>
<evidence type="ECO:0008006" key="3">
    <source>
        <dbReference type="Google" id="ProtNLM"/>
    </source>
</evidence>
<accession>A0A918IUN8</accession>
<dbReference type="Gene3D" id="3.40.30.10">
    <property type="entry name" value="Glutaredoxin"/>
    <property type="match status" value="1"/>
</dbReference>
<dbReference type="EMBL" id="BMWP01000010">
    <property type="protein sequence ID" value="GGW33328.1"/>
    <property type="molecule type" value="Genomic_DNA"/>
</dbReference>
<name>A0A918IUN8_9FLAO</name>
<dbReference type="RefSeq" id="WP_229797178.1">
    <property type="nucleotide sequence ID" value="NZ_BMWP01000010.1"/>
</dbReference>
<reference evidence="1" key="1">
    <citation type="journal article" date="2014" name="Int. J. Syst. Evol. Microbiol.">
        <title>Complete genome sequence of Corynebacterium casei LMG S-19264T (=DSM 44701T), isolated from a smear-ripened cheese.</title>
        <authorList>
            <consortium name="US DOE Joint Genome Institute (JGI-PGF)"/>
            <person name="Walter F."/>
            <person name="Albersmeier A."/>
            <person name="Kalinowski J."/>
            <person name="Ruckert C."/>
        </authorList>
    </citation>
    <scope>NUCLEOTIDE SEQUENCE</scope>
    <source>
        <strain evidence="1">KCTC 12113</strain>
    </source>
</reference>
<dbReference type="AlphaFoldDB" id="A0A918IUN8"/>
<protein>
    <recommendedName>
        <fullName evidence="3">SCO family protein</fullName>
    </recommendedName>
</protein>
<sequence length="77" mass="8916">MQSKWNITTGNKKHIHDLARKRFFAAVDEEDGGFQDFIHTPNFVLVDKAKQIRGIYNGTLDEEVNRLIKDISILKTE</sequence>
<keyword evidence="2" id="KW-1185">Reference proteome</keyword>
<dbReference type="Proteomes" id="UP000634668">
    <property type="component" value="Unassembled WGS sequence"/>
</dbReference>
<reference evidence="1" key="2">
    <citation type="submission" date="2020-09" db="EMBL/GenBank/DDBJ databases">
        <authorList>
            <person name="Sun Q."/>
            <person name="Kim S."/>
        </authorList>
    </citation>
    <scope>NUCLEOTIDE SEQUENCE</scope>
    <source>
        <strain evidence="1">KCTC 12113</strain>
    </source>
</reference>